<proteinExistence type="inferred from homology"/>
<evidence type="ECO:0008006" key="9">
    <source>
        <dbReference type="Google" id="ProtNLM"/>
    </source>
</evidence>
<evidence type="ECO:0000256" key="4">
    <source>
        <dbReference type="ARBA" id="ARBA00044511"/>
    </source>
</evidence>
<name>A0A8H7PUV1_9FUNG</name>
<feature type="compositionally biased region" description="Polar residues" evidence="6">
    <location>
        <begin position="1"/>
        <end position="28"/>
    </location>
</feature>
<dbReference type="InterPro" id="IPR002885">
    <property type="entry name" value="PPR_rpt"/>
</dbReference>
<keyword evidence="2" id="KW-0677">Repeat</keyword>
<accession>A0A8H7PUV1</accession>
<reference evidence="7" key="1">
    <citation type="submission" date="2020-12" db="EMBL/GenBank/DDBJ databases">
        <title>Metabolic potential, ecology and presence of endohyphal bacteria is reflected in genomic diversity of Mucoromycotina.</title>
        <authorList>
            <person name="Muszewska A."/>
            <person name="Okrasinska A."/>
            <person name="Steczkiewicz K."/>
            <person name="Drgas O."/>
            <person name="Orlowska M."/>
            <person name="Perlinska-Lenart U."/>
            <person name="Aleksandrzak-Piekarczyk T."/>
            <person name="Szatraj K."/>
            <person name="Zielenkiewicz U."/>
            <person name="Pilsyk S."/>
            <person name="Malc E."/>
            <person name="Mieczkowski P."/>
            <person name="Kruszewska J.S."/>
            <person name="Biernat P."/>
            <person name="Pawlowska J."/>
        </authorList>
    </citation>
    <scope>NUCLEOTIDE SEQUENCE</scope>
    <source>
        <strain evidence="7">WA0000051536</strain>
    </source>
</reference>
<feature type="region of interest" description="Disordered" evidence="6">
    <location>
        <begin position="1"/>
        <end position="29"/>
    </location>
</feature>
<feature type="repeat" description="PPR" evidence="5">
    <location>
        <begin position="427"/>
        <end position="461"/>
    </location>
</feature>
<dbReference type="Gene3D" id="1.25.40.10">
    <property type="entry name" value="Tetratricopeptide repeat domain"/>
    <property type="match status" value="4"/>
</dbReference>
<dbReference type="Pfam" id="PF13812">
    <property type="entry name" value="PPR_3"/>
    <property type="match status" value="1"/>
</dbReference>
<comment type="caution">
    <text evidence="7">The sequence shown here is derived from an EMBL/GenBank/DDBJ whole genome shotgun (WGS) entry which is preliminary data.</text>
</comment>
<feature type="repeat" description="PPR" evidence="5">
    <location>
        <begin position="279"/>
        <end position="313"/>
    </location>
</feature>
<protein>
    <recommendedName>
        <fullName evidence="9">Pentacotripeptide-repeat region of PRORP domain-containing protein</fullName>
    </recommendedName>
</protein>
<dbReference type="NCBIfam" id="TIGR00756">
    <property type="entry name" value="PPR"/>
    <property type="match status" value="6"/>
</dbReference>
<dbReference type="Pfam" id="PF13041">
    <property type="entry name" value="PPR_2"/>
    <property type="match status" value="3"/>
</dbReference>
<dbReference type="PROSITE" id="PS51375">
    <property type="entry name" value="PPR"/>
    <property type="match status" value="5"/>
</dbReference>
<dbReference type="AlphaFoldDB" id="A0A8H7PUV1"/>
<keyword evidence="8" id="KW-1185">Reference proteome</keyword>
<dbReference type="InterPro" id="IPR011990">
    <property type="entry name" value="TPR-like_helical_dom_sf"/>
</dbReference>
<comment type="similarity">
    <text evidence="1">Belongs to the CCM1 family.</text>
</comment>
<dbReference type="EMBL" id="JAEPRA010000009">
    <property type="protein sequence ID" value="KAG2180648.1"/>
    <property type="molecule type" value="Genomic_DNA"/>
</dbReference>
<gene>
    <name evidence="7" type="ORF">INT44_003655</name>
</gene>
<feature type="repeat" description="PPR" evidence="5">
    <location>
        <begin position="168"/>
        <end position="202"/>
    </location>
</feature>
<dbReference type="Proteomes" id="UP000612746">
    <property type="component" value="Unassembled WGS sequence"/>
</dbReference>
<dbReference type="SUPFAM" id="SSF81901">
    <property type="entry name" value="HCP-like"/>
    <property type="match status" value="1"/>
</dbReference>
<feature type="repeat" description="PPR" evidence="5">
    <location>
        <begin position="314"/>
        <end position="348"/>
    </location>
</feature>
<dbReference type="PANTHER" id="PTHR47447:SF17">
    <property type="entry name" value="OS12G0638900 PROTEIN"/>
    <property type="match status" value="1"/>
</dbReference>
<sequence length="748" mass="84274">MPRATSKQTISAQSQFAKSYTTKSSSLQELKEATNDGDIPRIHTAYRALVAGANPQALDKEALRKLVLTLRKGKKPSDVQLLQRIIADMEPVFNIPVSHFELHALVYCYGVQRNPAAAYKVLQDMQRRGLIPNIYTYNTMMGVYKAAKDSSKAMSLLREMQQQEVEPDVNTYNTLISLLASNSEYDKARSMYKDMEQRGIQPNQYTFSTLLKIAASTHDERLGNNVLEYICDNEARRNETDITTFNSMLLFLSDIPGSFEKLFELYNTANSSFPHLQFDLITYNTMLDACIKQNLPSEGVKIMDDLSQAGLKPDVVTYGIMIDAQARSNNIDEAMTLYREMSERGIRANERVLSSLVNAAAKGDERQIAGVVDTIETTSYRESIRPDRLAFNALLNALTIKGKAKEAQHLFDTVFHEKNASRFHHPDTATYTSLITAYTKSGDLDTALDIYYAVKEKHVPARRRKTDSSNTITLDTQFFTALITSFTQTATDAGSANYERDDDDHQLSYAPSYIYSVEEDDDRRHFIDGDDHGSAALATALALFTDMRQLQIRPNAHTYTTLLNAAAKHQDDLALEQIHKLIKMDLYLDPDIAIYNGLMNAYNRTGQGHEVVQIWDTLSLSSSPTQDKNIDQASVSIVLDSCAHNGYGYKAQQIWDSLKRYQFPLNTNNYNSYIEALCRMKGEEGWEQAYAIAQKEMIPQTSQHSDSGIPIDTKTVNTLVSFARKKGLSDDRIQQVIEWGQSALLENQ</sequence>
<evidence type="ECO:0000313" key="7">
    <source>
        <dbReference type="EMBL" id="KAG2180648.1"/>
    </source>
</evidence>
<evidence type="ECO:0000256" key="1">
    <source>
        <dbReference type="ARBA" id="ARBA00006192"/>
    </source>
</evidence>
<evidence type="ECO:0000256" key="5">
    <source>
        <dbReference type="PROSITE-ProRule" id="PRU00708"/>
    </source>
</evidence>
<dbReference type="OrthoDB" id="185373at2759"/>
<evidence type="ECO:0000256" key="6">
    <source>
        <dbReference type="SAM" id="MobiDB-lite"/>
    </source>
</evidence>
<feature type="repeat" description="PPR" evidence="5">
    <location>
        <begin position="133"/>
        <end position="167"/>
    </location>
</feature>
<dbReference type="Pfam" id="PF01535">
    <property type="entry name" value="PPR"/>
    <property type="match status" value="2"/>
</dbReference>
<evidence type="ECO:0000313" key="8">
    <source>
        <dbReference type="Proteomes" id="UP000612746"/>
    </source>
</evidence>
<evidence type="ECO:0000256" key="2">
    <source>
        <dbReference type="ARBA" id="ARBA00022737"/>
    </source>
</evidence>
<comment type="subunit">
    <text evidence="4">Binds to mitochondrial small subunit 15S rRNA.</text>
</comment>
<organism evidence="7 8">
    <name type="scientific">Umbelopsis vinacea</name>
    <dbReference type="NCBI Taxonomy" id="44442"/>
    <lineage>
        <taxon>Eukaryota</taxon>
        <taxon>Fungi</taxon>
        <taxon>Fungi incertae sedis</taxon>
        <taxon>Mucoromycota</taxon>
        <taxon>Mucoromycotina</taxon>
        <taxon>Umbelopsidomycetes</taxon>
        <taxon>Umbelopsidales</taxon>
        <taxon>Umbelopsidaceae</taxon>
        <taxon>Umbelopsis</taxon>
    </lineage>
</organism>
<comment type="function">
    <text evidence="3">Regulates mitochondrial small subunit maturation by controlling 15S rRNA 5'-end processing. Localizes to the 5' precursor of the 15S rRNA in a position that is subsequently occupied by mS47 in the mature yeast mtSSU. Uses structure and sequence-specific RNA recognition, binding to a single-stranded region of the precursor and specifically recognizing bases -6 to -1. The exchange of Ccm1 for mS47 is coupled to the irreversible removal of precursor rRNA that is accompanied by conformational changes of the mitoribosomal proteins uS5m and mS26. These conformational changes signal completion of 5'-end rRNA processing through protection of the mature 5'-end of the 15S rRNA and stabilization of mS47. The removal of the 5' precursor together with the dissociation of Ccm1 may be catalyzed by the 5'-3' exoribonuclease Pet127. Involved in the specific removal of group I introns in mitochondrial encoded transcripts.</text>
</comment>
<evidence type="ECO:0000256" key="3">
    <source>
        <dbReference type="ARBA" id="ARBA00044493"/>
    </source>
</evidence>
<dbReference type="PANTHER" id="PTHR47447">
    <property type="entry name" value="OS03G0856100 PROTEIN"/>
    <property type="match status" value="1"/>
</dbReference>